<evidence type="ECO:0000256" key="1">
    <source>
        <dbReference type="ARBA" id="ARBA00009460"/>
    </source>
</evidence>
<dbReference type="STRING" id="1484053.SAMN05444274_103255"/>
<accession>A0A1M4Y779</accession>
<dbReference type="PANTHER" id="PTHR12149">
    <property type="entry name" value="FRUCTOSAMINE 3 KINASE-RELATED PROTEIN"/>
    <property type="match status" value="1"/>
</dbReference>
<keyword evidence="2 3" id="KW-0418">Kinase</keyword>
<dbReference type="AlphaFoldDB" id="A0A1M4Y779"/>
<protein>
    <submittedName>
        <fullName evidence="3">Fructosamine-3-kinase</fullName>
    </submittedName>
</protein>
<dbReference type="PIRSF" id="PIRSF006221">
    <property type="entry name" value="Ketosamine-3-kinase"/>
    <property type="match status" value="1"/>
</dbReference>
<dbReference type="Gene3D" id="3.90.1200.10">
    <property type="match status" value="1"/>
</dbReference>
<dbReference type="Pfam" id="PF03881">
    <property type="entry name" value="Fructosamin_kin"/>
    <property type="match status" value="1"/>
</dbReference>
<comment type="similarity">
    <text evidence="1 2">Belongs to the fructosamine kinase family.</text>
</comment>
<keyword evidence="2" id="KW-0808">Transferase</keyword>
<evidence type="ECO:0000313" key="3">
    <source>
        <dbReference type="EMBL" id="SHF01529.1"/>
    </source>
</evidence>
<dbReference type="InterPro" id="IPR016477">
    <property type="entry name" value="Fructo-/Ketosamine-3-kinase"/>
</dbReference>
<dbReference type="EMBL" id="FQUM01000003">
    <property type="protein sequence ID" value="SHF01529.1"/>
    <property type="molecule type" value="Genomic_DNA"/>
</dbReference>
<evidence type="ECO:0000256" key="2">
    <source>
        <dbReference type="PIRNR" id="PIRNR006221"/>
    </source>
</evidence>
<name>A0A1M4Y779_9BACT</name>
<dbReference type="PANTHER" id="PTHR12149:SF8">
    <property type="entry name" value="PROTEIN-RIBULOSAMINE 3-KINASE"/>
    <property type="match status" value="1"/>
</dbReference>
<organism evidence="3 4">
    <name type="scientific">Mariniphaga anaerophila</name>
    <dbReference type="NCBI Taxonomy" id="1484053"/>
    <lineage>
        <taxon>Bacteria</taxon>
        <taxon>Pseudomonadati</taxon>
        <taxon>Bacteroidota</taxon>
        <taxon>Bacteroidia</taxon>
        <taxon>Marinilabiliales</taxon>
        <taxon>Prolixibacteraceae</taxon>
        <taxon>Mariniphaga</taxon>
    </lineage>
</organism>
<dbReference type="InterPro" id="IPR011009">
    <property type="entry name" value="Kinase-like_dom_sf"/>
</dbReference>
<dbReference type="SUPFAM" id="SSF56112">
    <property type="entry name" value="Protein kinase-like (PK-like)"/>
    <property type="match status" value="1"/>
</dbReference>
<keyword evidence="4" id="KW-1185">Reference proteome</keyword>
<gene>
    <name evidence="3" type="ORF">SAMN05444274_103255</name>
</gene>
<evidence type="ECO:0000313" key="4">
    <source>
        <dbReference type="Proteomes" id="UP000184164"/>
    </source>
</evidence>
<dbReference type="Proteomes" id="UP000184164">
    <property type="component" value="Unassembled WGS sequence"/>
</dbReference>
<dbReference type="Gene3D" id="3.30.200.20">
    <property type="entry name" value="Phosphorylase Kinase, domain 1"/>
    <property type="match status" value="1"/>
</dbReference>
<proteinExistence type="inferred from homology"/>
<dbReference type="OrthoDB" id="5291879at2"/>
<sequence length="317" mass="35938">MLQKAIFFANINMEKTEIMRYLKNEKLNTKEVELLLSKKLGAEVKIISSDPLGGGCINNASKIDTNAGTFFLKWNHDCEANIFLREAESLEELRKAASGQLCVPKVFAAKKVGSTPGFLVLEYLNPGYANDNSDELLGQGLAIIHKCSADKFGFNADNYCGATPQNNSWKNNWAEFFGENRLRFLLELIQKERPLPSSEVKTYDQLLKKIPVLVPEESSPSLIHGDLWSGNYMHTVNGPALIDPASYYADREMEMGIMTLFGGFSQRFYDAYNSVFPLPHDWEDRNLLYQLYHVLNHYYLFGGGYRSQALQIAKKYI</sequence>
<dbReference type="GO" id="GO:0016301">
    <property type="term" value="F:kinase activity"/>
    <property type="evidence" value="ECO:0007669"/>
    <property type="project" value="UniProtKB-UniRule"/>
</dbReference>
<reference evidence="3 4" key="1">
    <citation type="submission" date="2016-11" db="EMBL/GenBank/DDBJ databases">
        <authorList>
            <person name="Jaros S."/>
            <person name="Januszkiewicz K."/>
            <person name="Wedrychowicz H."/>
        </authorList>
    </citation>
    <scope>NUCLEOTIDE SEQUENCE [LARGE SCALE GENOMIC DNA]</scope>
    <source>
        <strain evidence="3 4">DSM 26910</strain>
    </source>
</reference>